<proteinExistence type="predicted"/>
<dbReference type="SUPFAM" id="SSF53474">
    <property type="entry name" value="alpha/beta-Hydrolases"/>
    <property type="match status" value="1"/>
</dbReference>
<dbReference type="AlphaFoldDB" id="A0ABD5X1F0"/>
<dbReference type="Pfam" id="PF12697">
    <property type="entry name" value="Abhydrolase_6"/>
    <property type="match status" value="1"/>
</dbReference>
<gene>
    <name evidence="2" type="ORF">ACFQJ7_02325</name>
</gene>
<feature type="domain" description="AB hydrolase-1" evidence="1">
    <location>
        <begin position="62"/>
        <end position="300"/>
    </location>
</feature>
<dbReference type="RefSeq" id="WP_267638349.1">
    <property type="nucleotide sequence ID" value="NZ_JAODIY010000013.1"/>
</dbReference>
<dbReference type="PANTHER" id="PTHR46438">
    <property type="entry name" value="ALPHA/BETA-HYDROLASES SUPERFAMILY PROTEIN"/>
    <property type="match status" value="1"/>
</dbReference>
<evidence type="ECO:0000313" key="3">
    <source>
        <dbReference type="Proteomes" id="UP001596414"/>
    </source>
</evidence>
<dbReference type="GO" id="GO:0016787">
    <property type="term" value="F:hydrolase activity"/>
    <property type="evidence" value="ECO:0007669"/>
    <property type="project" value="UniProtKB-KW"/>
</dbReference>
<keyword evidence="2" id="KW-0378">Hydrolase</keyword>
<dbReference type="PRINTS" id="PR00111">
    <property type="entry name" value="ABHYDROLASE"/>
</dbReference>
<protein>
    <submittedName>
        <fullName evidence="2">Alpha/beta fold hydrolase</fullName>
    </submittedName>
</protein>
<sequence>MKLRNTLAAVAGSVGATALANRLLASRAEQFTPFLDGDHGTYRWRGFDVAYTELGDPEDDDIILFHGINAASSNHEFAGVAQELAEQYHVIAPDLPGFGQSDRPPLMYSESLYTTFVTDVLEEFGDEPLVVASGLSGSYVAKAAQTVAVDELLLACPTDTTMGDRQVWLRGLARSPILGQGLFNLMVSNRGLEYFQSDHGYYNMEQYTDDVKQYEWLSAHQPGARFAPASFVSGFLDPDEDLGDMLSTVDVPVTLFWGRNSDLLPLSRGRQLAKEVDAGFVVFDRAKLLPHTEHPEQFVETLTQERHVTQ</sequence>
<dbReference type="Gene3D" id="3.40.50.1820">
    <property type="entry name" value="alpha/beta hydrolase"/>
    <property type="match status" value="1"/>
</dbReference>
<evidence type="ECO:0000259" key="1">
    <source>
        <dbReference type="Pfam" id="PF12697"/>
    </source>
</evidence>
<dbReference type="InterPro" id="IPR000073">
    <property type="entry name" value="AB_hydrolase_1"/>
</dbReference>
<dbReference type="EMBL" id="JBHSZQ010000002">
    <property type="protein sequence ID" value="MFC7124876.1"/>
    <property type="molecule type" value="Genomic_DNA"/>
</dbReference>
<dbReference type="PANTHER" id="PTHR46438:SF2">
    <property type="entry name" value="ALPHA_BETA-HYDROLASES SUPERFAMILY PROTEIN"/>
    <property type="match status" value="1"/>
</dbReference>
<reference evidence="2 3" key="1">
    <citation type="journal article" date="2014" name="Int. J. Syst. Evol. Microbiol.">
        <title>Complete genome sequence of Corynebacterium casei LMG S-19264T (=DSM 44701T), isolated from a smear-ripened cheese.</title>
        <authorList>
            <consortium name="US DOE Joint Genome Institute (JGI-PGF)"/>
            <person name="Walter F."/>
            <person name="Albersmeier A."/>
            <person name="Kalinowski J."/>
            <person name="Ruckert C."/>
        </authorList>
    </citation>
    <scope>NUCLEOTIDE SEQUENCE [LARGE SCALE GENOMIC DNA]</scope>
    <source>
        <strain evidence="2 3">CGMCC 4.7215</strain>
    </source>
</reference>
<organism evidence="2 3">
    <name type="scientific">Halovenus rubra</name>
    <dbReference type="NCBI Taxonomy" id="869890"/>
    <lineage>
        <taxon>Archaea</taxon>
        <taxon>Methanobacteriati</taxon>
        <taxon>Methanobacteriota</taxon>
        <taxon>Stenosarchaea group</taxon>
        <taxon>Halobacteria</taxon>
        <taxon>Halobacteriales</taxon>
        <taxon>Haloarculaceae</taxon>
        <taxon>Halovenus</taxon>
    </lineage>
</organism>
<evidence type="ECO:0000313" key="2">
    <source>
        <dbReference type="EMBL" id="MFC7124876.1"/>
    </source>
</evidence>
<dbReference type="Proteomes" id="UP001596414">
    <property type="component" value="Unassembled WGS sequence"/>
</dbReference>
<accession>A0ABD5X1F0</accession>
<name>A0ABD5X1F0_9EURY</name>
<comment type="caution">
    <text evidence="2">The sequence shown here is derived from an EMBL/GenBank/DDBJ whole genome shotgun (WGS) entry which is preliminary data.</text>
</comment>
<dbReference type="InterPro" id="IPR029058">
    <property type="entry name" value="AB_hydrolase_fold"/>
</dbReference>